<dbReference type="InterPro" id="IPR041796">
    <property type="entry name" value="Mre11_N"/>
</dbReference>
<dbReference type="GO" id="GO:0004519">
    <property type="term" value="F:endonuclease activity"/>
    <property type="evidence" value="ECO:0007669"/>
    <property type="project" value="UniProtKB-KW"/>
</dbReference>
<dbReference type="NCBIfam" id="TIGR00619">
    <property type="entry name" value="sbcd"/>
    <property type="match status" value="1"/>
</dbReference>
<evidence type="ECO:0000256" key="3">
    <source>
        <dbReference type="ARBA" id="ARBA00013365"/>
    </source>
</evidence>
<sequence length="380" mass="43804">MKFLHTGDWHIGKKLHGFQLLQEQREVFQQMLDTAKKEEVEAIVIAGDLFDRSVPPAEAVSVLNQMFIDMNLTEKIPVLAISGNHDSATRLETGSEWFKQANLYLQTKINEFTFQPITLGNTQFFLLPYFDPIDARLYFSDDTLTTHEKAVERVVEKMKEQFEETKHQVLISHFFVTGSLRSESETGSTVGGLDNVSARVFQDFTYVALGHLHHPEALKSEAVRYSGSLLKYSVSEADQQKGFRIIEIDDEGLLTQQFHPVQPSRDIIVLEEHFSTLTEEEFYLTIKRDQFIYIKLKDTVMLPNAMNRLREIYPYVIGMERVNQSGLLSGIHQTKKEVPTTLAPHKLFSHYFEELTENPLTKQQEQLIASLFEDLQKEVR</sequence>
<dbReference type="SUPFAM" id="SSF56300">
    <property type="entry name" value="Metallo-dependent phosphatases"/>
    <property type="match status" value="1"/>
</dbReference>
<dbReference type="GO" id="GO:0006260">
    <property type="term" value="P:DNA replication"/>
    <property type="evidence" value="ECO:0007669"/>
    <property type="project" value="UniProtKB-KW"/>
</dbReference>
<evidence type="ECO:0000259" key="9">
    <source>
        <dbReference type="Pfam" id="PF12320"/>
    </source>
</evidence>
<gene>
    <name evidence="7" type="primary">sbcD</name>
    <name evidence="10" type="ORF">SAMN04488506_0868</name>
</gene>
<keyword evidence="11" id="KW-1185">Reference proteome</keyword>
<dbReference type="InterPro" id="IPR050535">
    <property type="entry name" value="DNA_Repair-Maintenance_Comp"/>
</dbReference>
<dbReference type="InterPro" id="IPR026843">
    <property type="entry name" value="SbcD_C"/>
</dbReference>
<feature type="domain" description="Nuclease SbcCD subunit D C-terminal" evidence="9">
    <location>
        <begin position="264"/>
        <end position="354"/>
    </location>
</feature>
<feature type="domain" description="Calcineurin-like phosphoesterase" evidence="8">
    <location>
        <begin position="1"/>
        <end position="215"/>
    </location>
</feature>
<evidence type="ECO:0000313" key="10">
    <source>
        <dbReference type="EMBL" id="SFQ18954.1"/>
    </source>
</evidence>
<dbReference type="InterPro" id="IPR029052">
    <property type="entry name" value="Metallo-depent_PP-like"/>
</dbReference>
<evidence type="ECO:0000256" key="7">
    <source>
        <dbReference type="RuleBase" id="RU363069"/>
    </source>
</evidence>
<dbReference type="PANTHER" id="PTHR30337">
    <property type="entry name" value="COMPONENT OF ATP-DEPENDENT DSDNA EXONUCLEASE"/>
    <property type="match status" value="1"/>
</dbReference>
<keyword evidence="7" id="KW-0233">DNA recombination</keyword>
<dbReference type="GO" id="GO:0006310">
    <property type="term" value="P:DNA recombination"/>
    <property type="evidence" value="ECO:0007669"/>
    <property type="project" value="UniProtKB-KW"/>
</dbReference>
<dbReference type="Proteomes" id="UP000199136">
    <property type="component" value="Unassembled WGS sequence"/>
</dbReference>
<keyword evidence="4 7" id="KW-0540">Nuclease</keyword>
<evidence type="ECO:0000256" key="5">
    <source>
        <dbReference type="ARBA" id="ARBA00022801"/>
    </source>
</evidence>
<proteinExistence type="inferred from homology"/>
<accession>A0A1I5WGS7</accession>
<comment type="similarity">
    <text evidence="1 7">Belongs to the SbcD family.</text>
</comment>
<evidence type="ECO:0000259" key="8">
    <source>
        <dbReference type="Pfam" id="PF00149"/>
    </source>
</evidence>
<keyword evidence="5 7" id="KW-0378">Hydrolase</keyword>
<evidence type="ECO:0000256" key="4">
    <source>
        <dbReference type="ARBA" id="ARBA00022722"/>
    </source>
</evidence>
<keyword evidence="7" id="KW-0255">Endonuclease</keyword>
<dbReference type="STRING" id="82801.SAMN04488506_0868"/>
<comment type="function">
    <text evidence="7">SbcCD cleaves DNA hairpin structures. These structures can inhibit DNA replication and are intermediates in certain DNA recombination reactions. The complex acts as a 3'-&gt;5' double strand exonuclease that can open hairpins. It also has a 5' single-strand endonuclease activity.</text>
</comment>
<dbReference type="InterPro" id="IPR004843">
    <property type="entry name" value="Calcineurin-like_PHP"/>
</dbReference>
<keyword evidence="7" id="KW-0235">DNA replication</keyword>
<evidence type="ECO:0000256" key="6">
    <source>
        <dbReference type="ARBA" id="ARBA00022839"/>
    </source>
</evidence>
<name>A0A1I5WGS7_9LACT</name>
<evidence type="ECO:0000313" key="11">
    <source>
        <dbReference type="Proteomes" id="UP000199136"/>
    </source>
</evidence>
<dbReference type="GO" id="GO:0008408">
    <property type="term" value="F:3'-5' exonuclease activity"/>
    <property type="evidence" value="ECO:0007669"/>
    <property type="project" value="InterPro"/>
</dbReference>
<dbReference type="Gene3D" id="3.60.21.10">
    <property type="match status" value="1"/>
</dbReference>
<dbReference type="CDD" id="cd00840">
    <property type="entry name" value="MPP_Mre11_N"/>
    <property type="match status" value="1"/>
</dbReference>
<dbReference type="PANTHER" id="PTHR30337:SF0">
    <property type="entry name" value="NUCLEASE SBCCD SUBUNIT D"/>
    <property type="match status" value="1"/>
</dbReference>
<dbReference type="Pfam" id="PF12320">
    <property type="entry name" value="SbcD_C"/>
    <property type="match status" value="1"/>
</dbReference>
<evidence type="ECO:0000256" key="1">
    <source>
        <dbReference type="ARBA" id="ARBA00010555"/>
    </source>
</evidence>
<dbReference type="OrthoDB" id="9773856at2"/>
<dbReference type="InterPro" id="IPR004593">
    <property type="entry name" value="SbcD"/>
</dbReference>
<comment type="subunit">
    <text evidence="2 7">Heterodimer of SbcC and SbcD.</text>
</comment>
<keyword evidence="6 7" id="KW-0269">Exonuclease</keyword>
<dbReference type="RefSeq" id="WP_092479930.1">
    <property type="nucleotide sequence ID" value="NZ_FOXW01000003.1"/>
</dbReference>
<dbReference type="EMBL" id="FOXW01000003">
    <property type="protein sequence ID" value="SFQ18954.1"/>
    <property type="molecule type" value="Genomic_DNA"/>
</dbReference>
<protein>
    <recommendedName>
        <fullName evidence="3 7">Nuclease SbcCD subunit D</fullName>
    </recommendedName>
</protein>
<dbReference type="Pfam" id="PF00149">
    <property type="entry name" value="Metallophos"/>
    <property type="match status" value="1"/>
</dbReference>
<dbReference type="AlphaFoldDB" id="A0A1I5WGS7"/>
<evidence type="ECO:0000256" key="2">
    <source>
        <dbReference type="ARBA" id="ARBA00011322"/>
    </source>
</evidence>
<reference evidence="10 11" key="1">
    <citation type="submission" date="2016-10" db="EMBL/GenBank/DDBJ databases">
        <authorList>
            <person name="de Groot N.N."/>
        </authorList>
    </citation>
    <scope>NUCLEOTIDE SEQUENCE [LARGE SCALE GENOMIC DNA]</scope>
    <source>
        <strain evidence="10 11">DSM 20581</strain>
    </source>
</reference>
<organism evidence="10 11">
    <name type="scientific">Desemzia incerta</name>
    <dbReference type="NCBI Taxonomy" id="82801"/>
    <lineage>
        <taxon>Bacteria</taxon>
        <taxon>Bacillati</taxon>
        <taxon>Bacillota</taxon>
        <taxon>Bacilli</taxon>
        <taxon>Lactobacillales</taxon>
        <taxon>Carnobacteriaceae</taxon>
        <taxon>Desemzia</taxon>
    </lineage>
</organism>